<dbReference type="SFLD" id="SFLDF00027">
    <property type="entry name" value="p-type_atpase"/>
    <property type="match status" value="1"/>
</dbReference>
<keyword evidence="11 14" id="KW-1133">Transmembrane helix</keyword>
<dbReference type="EC" id="7.2.2.-" evidence="14"/>
<evidence type="ECO:0000256" key="4">
    <source>
        <dbReference type="ARBA" id="ARBA00022692"/>
    </source>
</evidence>
<dbReference type="PRINTS" id="PR00119">
    <property type="entry name" value="CATATPASE"/>
</dbReference>
<keyword evidence="4 14" id="KW-0812">Transmembrane</keyword>
<dbReference type="InterPro" id="IPR047821">
    <property type="entry name" value="P5B-type_ATPase"/>
</dbReference>
<evidence type="ECO:0000313" key="18">
    <source>
        <dbReference type="Proteomes" id="UP000594262"/>
    </source>
</evidence>
<dbReference type="GO" id="GO:0031902">
    <property type="term" value="C:late endosome membrane"/>
    <property type="evidence" value="ECO:0007669"/>
    <property type="project" value="UniProtKB-SubCell"/>
</dbReference>
<dbReference type="FunFam" id="3.40.50.1000:FF:000068">
    <property type="entry name" value="Cation-transporting ATPase"/>
    <property type="match status" value="1"/>
</dbReference>
<dbReference type="Gene3D" id="3.40.1110.10">
    <property type="entry name" value="Calcium-transporting ATPase, cytoplasmic domain N"/>
    <property type="match status" value="1"/>
</dbReference>
<keyword evidence="5 14" id="KW-0479">Metal-binding</keyword>
<feature type="transmembrane region" description="Helical" evidence="14">
    <location>
        <begin position="908"/>
        <end position="926"/>
    </location>
</feature>
<dbReference type="SUPFAM" id="SSF81665">
    <property type="entry name" value="Calcium ATPase, transmembrane domain M"/>
    <property type="match status" value="1"/>
</dbReference>
<feature type="transmembrane region" description="Helical" evidence="14">
    <location>
        <begin position="1093"/>
        <end position="1115"/>
    </location>
</feature>
<feature type="transmembrane region" description="Helical" evidence="14">
    <location>
        <begin position="40"/>
        <end position="59"/>
    </location>
</feature>
<keyword evidence="8 14" id="KW-0067">ATP-binding</keyword>
<dbReference type="FunFam" id="3.40.1110.10:FF:000026">
    <property type="entry name" value="Cation-transporting ATPase"/>
    <property type="match status" value="1"/>
</dbReference>
<sequence>MTRKTDYASIQDTTCCKIEDLVEDNITTCYGYKRNCGKTFLYILGVILTAGFLWLVTYWKPDWKLYLTHSKCSLSIAQRVLLVDQFGTIFVEPVFSRQFPKEALPFRSNSTSYLSDTQNKTYTYFMYRRLKYYFDEFSERYKEAESVDDNASIHDLYQFNSSNNEIQNRQDLIKWFGPNIIDIKVTPYITLFFQECADPFYIFQALSCLLWFMDDYYYYASAIVFISLTSIIISMYQTRQHLVTLHNMISKSSEVTVLDANGQEISIHSKDLVPGDILVIPKEGCMLLCDATLISGTAIVNESMLTGESVPVTKTSLNKPLSKEESPIYNSLRFKRNTLFCGTQVLQTRYFGNEKVLAVVVKTGFTTMKGGLIRSILYPKPVDFKFISDAMKFVGVLASFAAVGLIYTLVIFYYHGATVGQMFKKALDVITIAVPPALPAAMSVGTVYALHRLKKKDIFCISPSRINISGHLNLFCFDKTGTLTEDGLDFCGIIPVCGNDFNHLQESVSQDSQDKFTIGMACCHSLTIIDGHITGDPLDLKMFEATVWDLEESGGVETERYGSMVPTIVRPKLSAVDSVRMKYLDDKSLPLEVAILKQFTFSSELQRMSVVVRKLGAPNMEIYAKGSPEMIASLSTKESLPDNFEECLMTYTRQGYRVLALAHKSLPKSVHWHKIQHYVRGQAESDLTFLGFIVMKNLLKPVTTSVINQLETANIRTVMVTGDNVLTAVSVARECNMVRAHEKIVSITQCDGNKLQYNIVGELDALEEEEKNKPILFEKMKSDFEKYSGTDYHFAVTGKVFAHIYDEEPVLFERLLVRGTIFARMLPDQKTLLVDSLQSLGYSVGMCGDGANDCGALKRANAGISLSETEASVASPFTSKTPNISCVVDVIKEGRCALVTSFNIFKYMALYSMIQYTSVLIMYWVGVNMGDFQYLYIDLFTIMPFAITMSRTEPSGVLVALRPLGRLVHPYVLFSIVIQIAIQTSFQVASYFFVQTLPYYQPMSAFKNQTHDSDGYLLAYENTILFTLTCYQYIFVALVFSVGKPFRKPFYTNILLLLSGLVLLGFTTFLATGPPKEVRDLFSLLQMKPEGSYYYVFFGLIAGNLLVSVFVEYVLMETDIMKDWLNYEDKKQLTKYQQIQKEIFHDDTWYKSLGV</sequence>
<proteinExistence type="inferred from homology"/>
<dbReference type="FunFam" id="1.20.1110.10:FF:000023">
    <property type="entry name" value="Cation-transporting ATPase"/>
    <property type="match status" value="1"/>
</dbReference>
<evidence type="ECO:0000256" key="6">
    <source>
        <dbReference type="ARBA" id="ARBA00022741"/>
    </source>
</evidence>
<dbReference type="Pfam" id="PF12409">
    <property type="entry name" value="P5-ATPase"/>
    <property type="match status" value="1"/>
</dbReference>
<dbReference type="InterPro" id="IPR018303">
    <property type="entry name" value="ATPase_P-typ_P_site"/>
</dbReference>
<dbReference type="GO" id="GO:0015662">
    <property type="term" value="F:P-type ion transporter activity"/>
    <property type="evidence" value="ECO:0007669"/>
    <property type="project" value="InterPro"/>
</dbReference>
<dbReference type="Gene3D" id="2.70.150.10">
    <property type="entry name" value="Calcium-transporting ATPase, cytoplasmic transduction domain A"/>
    <property type="match status" value="1"/>
</dbReference>
<dbReference type="InterPro" id="IPR036412">
    <property type="entry name" value="HAD-like_sf"/>
</dbReference>
<dbReference type="InterPro" id="IPR044492">
    <property type="entry name" value="P_typ_ATPase_HD_dom"/>
</dbReference>
<keyword evidence="12 14" id="KW-0472">Membrane</keyword>
<protein>
    <recommendedName>
        <fullName evidence="14">Cation-transporting ATPase</fullName>
        <ecNumber evidence="14">7.2.2.-</ecNumber>
    </recommendedName>
</protein>
<keyword evidence="10 14" id="KW-1278">Translocase</keyword>
<evidence type="ECO:0000256" key="5">
    <source>
        <dbReference type="ARBA" id="ARBA00022723"/>
    </source>
</evidence>
<dbReference type="InterPro" id="IPR008250">
    <property type="entry name" value="ATPase_P-typ_transduc_dom_A_sf"/>
</dbReference>
<dbReference type="PANTHER" id="PTHR45630">
    <property type="entry name" value="CATION-TRANSPORTING ATPASE-RELATED"/>
    <property type="match status" value="1"/>
</dbReference>
<dbReference type="Gene3D" id="1.20.1110.10">
    <property type="entry name" value="Calcium-transporting ATPase, transmembrane domain"/>
    <property type="match status" value="1"/>
</dbReference>
<feature type="transmembrane region" description="Helical" evidence="14">
    <location>
        <begin position="216"/>
        <end position="236"/>
    </location>
</feature>
<dbReference type="PANTHER" id="PTHR45630:SF8">
    <property type="entry name" value="CATION-TRANSPORTING ATPASE"/>
    <property type="match status" value="1"/>
</dbReference>
<evidence type="ECO:0000256" key="12">
    <source>
        <dbReference type="ARBA" id="ARBA00023136"/>
    </source>
</evidence>
<evidence type="ECO:0000313" key="17">
    <source>
        <dbReference type="EnsemblMetazoa" id="CLYHEMP011880.3"/>
    </source>
</evidence>
<evidence type="ECO:0000256" key="14">
    <source>
        <dbReference type="RuleBase" id="RU362082"/>
    </source>
</evidence>
<evidence type="ECO:0000259" key="16">
    <source>
        <dbReference type="Pfam" id="PF12409"/>
    </source>
</evidence>
<dbReference type="OrthoDB" id="48943at2759"/>
<evidence type="ECO:0000256" key="8">
    <source>
        <dbReference type="ARBA" id="ARBA00022840"/>
    </source>
</evidence>
<dbReference type="GO" id="GO:0019829">
    <property type="term" value="F:ATPase-coupled monoatomic cation transmembrane transporter activity"/>
    <property type="evidence" value="ECO:0007669"/>
    <property type="project" value="UniProtKB-UniRule"/>
</dbReference>
<dbReference type="Pfam" id="PF13246">
    <property type="entry name" value="Cation_ATPase"/>
    <property type="match status" value="1"/>
</dbReference>
<comment type="similarity">
    <text evidence="2 14">Belongs to the cation transport ATPase (P-type) (TC 3.A.3) family. Type V subfamily.</text>
</comment>
<keyword evidence="3" id="KW-0597">Phosphoprotein</keyword>
<dbReference type="InterPro" id="IPR047819">
    <property type="entry name" value="P5A-ATPase_N"/>
</dbReference>
<dbReference type="GO" id="GO:0006874">
    <property type="term" value="P:intracellular calcium ion homeostasis"/>
    <property type="evidence" value="ECO:0007669"/>
    <property type="project" value="TreeGrafter"/>
</dbReference>
<dbReference type="RefSeq" id="XP_066922540.1">
    <property type="nucleotide sequence ID" value="XM_067066439.1"/>
</dbReference>
<dbReference type="SUPFAM" id="SSF81653">
    <property type="entry name" value="Calcium ATPase, transduction domain A"/>
    <property type="match status" value="1"/>
</dbReference>
<dbReference type="InterPro" id="IPR023298">
    <property type="entry name" value="ATPase_P-typ_TM_dom_sf"/>
</dbReference>
<keyword evidence="6 14" id="KW-0547">Nucleotide-binding</keyword>
<dbReference type="GeneID" id="136809881"/>
<dbReference type="Pfam" id="PF00122">
    <property type="entry name" value="E1-E2_ATPase"/>
    <property type="match status" value="1"/>
</dbReference>
<feature type="domain" description="P5B-type ATPase N-terminal" evidence="16">
    <location>
        <begin position="23"/>
        <end position="135"/>
    </location>
</feature>
<feature type="transmembrane region" description="Helical" evidence="14">
    <location>
        <begin position="426"/>
        <end position="450"/>
    </location>
</feature>
<dbReference type="Proteomes" id="UP000594262">
    <property type="component" value="Unplaced"/>
</dbReference>
<feature type="transmembrane region" description="Helical" evidence="14">
    <location>
        <begin position="1023"/>
        <end position="1042"/>
    </location>
</feature>
<evidence type="ECO:0000256" key="1">
    <source>
        <dbReference type="ARBA" id="ARBA00004107"/>
    </source>
</evidence>
<dbReference type="GO" id="GO:0005524">
    <property type="term" value="F:ATP binding"/>
    <property type="evidence" value="ECO:0007669"/>
    <property type="project" value="UniProtKB-UniRule"/>
</dbReference>
<dbReference type="InterPro" id="IPR023299">
    <property type="entry name" value="ATPase_P-typ_cyto_dom_N"/>
</dbReference>
<evidence type="ECO:0000256" key="10">
    <source>
        <dbReference type="ARBA" id="ARBA00022967"/>
    </source>
</evidence>
<keyword evidence="7" id="KW-0967">Endosome</keyword>
<dbReference type="GO" id="GO:0016887">
    <property type="term" value="F:ATP hydrolysis activity"/>
    <property type="evidence" value="ECO:0007669"/>
    <property type="project" value="InterPro"/>
</dbReference>
<dbReference type="NCBIfam" id="TIGR01657">
    <property type="entry name" value="P-ATPase-V"/>
    <property type="match status" value="1"/>
</dbReference>
<dbReference type="NCBIfam" id="TIGR01494">
    <property type="entry name" value="ATPase_P-type"/>
    <property type="match status" value="1"/>
</dbReference>
<dbReference type="InterPro" id="IPR001757">
    <property type="entry name" value="P_typ_ATPase"/>
</dbReference>
<feature type="transmembrane region" description="Helical" evidence="14">
    <location>
        <begin position="393"/>
        <end position="414"/>
    </location>
</feature>
<feature type="transmembrane region" description="Helical" evidence="14">
    <location>
        <begin position="1054"/>
        <end position="1073"/>
    </location>
</feature>
<keyword evidence="9 14" id="KW-0460">Magnesium</keyword>
<organism evidence="17 18">
    <name type="scientific">Clytia hemisphaerica</name>
    <dbReference type="NCBI Taxonomy" id="252671"/>
    <lineage>
        <taxon>Eukaryota</taxon>
        <taxon>Metazoa</taxon>
        <taxon>Cnidaria</taxon>
        <taxon>Hydrozoa</taxon>
        <taxon>Hydroidolina</taxon>
        <taxon>Leptothecata</taxon>
        <taxon>Obeliida</taxon>
        <taxon>Clytiidae</taxon>
        <taxon>Clytia</taxon>
    </lineage>
</organism>
<dbReference type="InterPro" id="IPR006544">
    <property type="entry name" value="P-type_TPase_V"/>
</dbReference>
<evidence type="ECO:0000256" key="2">
    <source>
        <dbReference type="ARBA" id="ARBA00006000"/>
    </source>
</evidence>
<evidence type="ECO:0000256" key="11">
    <source>
        <dbReference type="ARBA" id="ARBA00022989"/>
    </source>
</evidence>
<evidence type="ECO:0000256" key="9">
    <source>
        <dbReference type="ARBA" id="ARBA00022842"/>
    </source>
</evidence>
<feature type="domain" description="P-type ATPase A" evidence="15">
    <location>
        <begin position="252"/>
        <end position="376"/>
    </location>
</feature>
<evidence type="ECO:0000256" key="3">
    <source>
        <dbReference type="ARBA" id="ARBA00022553"/>
    </source>
</evidence>
<dbReference type="InterPro" id="IPR023214">
    <property type="entry name" value="HAD_sf"/>
</dbReference>
<dbReference type="InterPro" id="IPR059000">
    <property type="entry name" value="ATPase_P-type_domA"/>
</dbReference>
<evidence type="ECO:0000256" key="13">
    <source>
        <dbReference type="ARBA" id="ARBA00049360"/>
    </source>
</evidence>
<reference evidence="17" key="1">
    <citation type="submission" date="2021-01" db="UniProtKB">
        <authorList>
            <consortium name="EnsemblMetazoa"/>
        </authorList>
    </citation>
    <scope>IDENTIFICATION</scope>
</reference>
<dbReference type="SFLD" id="SFLDG00002">
    <property type="entry name" value="C1.7:_P-type_atpase_like"/>
    <property type="match status" value="1"/>
</dbReference>
<comment type="subcellular location">
    <subcellularLocation>
        <location evidence="1">Late endosome membrane</location>
        <topology evidence="1">Multi-pass membrane protein</topology>
    </subcellularLocation>
    <subcellularLocation>
        <location evidence="14">Membrane</location>
        <topology evidence="14">Multi-pass membrane protein</topology>
    </subcellularLocation>
</comment>
<dbReference type="CDD" id="cd07542">
    <property type="entry name" value="P-type_ATPase_cation"/>
    <property type="match status" value="1"/>
</dbReference>
<dbReference type="EnsemblMetazoa" id="CLYHEMT011880.3">
    <property type="protein sequence ID" value="CLYHEMP011880.3"/>
    <property type="gene ID" value="CLYHEMG011880"/>
</dbReference>
<name>A0A7M5V973_9CNID</name>
<dbReference type="SFLD" id="SFLDS00003">
    <property type="entry name" value="Haloacid_Dehalogenase"/>
    <property type="match status" value="1"/>
</dbReference>
<evidence type="ECO:0000256" key="7">
    <source>
        <dbReference type="ARBA" id="ARBA00022753"/>
    </source>
</evidence>
<keyword evidence="18" id="KW-1185">Reference proteome</keyword>
<accession>A0A7M5V973</accession>
<dbReference type="SUPFAM" id="SSF56784">
    <property type="entry name" value="HAD-like"/>
    <property type="match status" value="1"/>
</dbReference>
<dbReference type="GO" id="GO:0046872">
    <property type="term" value="F:metal ion binding"/>
    <property type="evidence" value="ECO:0007669"/>
    <property type="project" value="UniProtKB-UniRule"/>
</dbReference>
<comment type="catalytic activity">
    <reaction evidence="13 14">
        <text>ATP + H2O = ADP + phosphate + H(+)</text>
        <dbReference type="Rhea" id="RHEA:13065"/>
        <dbReference type="ChEBI" id="CHEBI:15377"/>
        <dbReference type="ChEBI" id="CHEBI:15378"/>
        <dbReference type="ChEBI" id="CHEBI:30616"/>
        <dbReference type="ChEBI" id="CHEBI:43474"/>
        <dbReference type="ChEBI" id="CHEBI:456216"/>
    </reaction>
</comment>
<dbReference type="PROSITE" id="PS00154">
    <property type="entry name" value="ATPASE_E1_E2"/>
    <property type="match status" value="1"/>
</dbReference>
<dbReference type="SUPFAM" id="SSF81660">
    <property type="entry name" value="Metal cation-transporting ATPase, ATP-binding domain N"/>
    <property type="match status" value="1"/>
</dbReference>
<feature type="transmembrane region" description="Helical" evidence="14">
    <location>
        <begin position="971"/>
        <end position="994"/>
    </location>
</feature>
<dbReference type="Gene3D" id="3.40.50.1000">
    <property type="entry name" value="HAD superfamily/HAD-like"/>
    <property type="match status" value="1"/>
</dbReference>
<evidence type="ECO:0000259" key="15">
    <source>
        <dbReference type="Pfam" id="PF00122"/>
    </source>
</evidence>
<dbReference type="AlphaFoldDB" id="A0A7M5V973"/>